<dbReference type="SUPFAM" id="SSF52540">
    <property type="entry name" value="P-loop containing nucleoside triphosphate hydrolases"/>
    <property type="match status" value="2"/>
</dbReference>
<dbReference type="SMART" id="SM00382">
    <property type="entry name" value="AAA"/>
    <property type="match status" value="2"/>
</dbReference>
<dbReference type="Pfam" id="PF00005">
    <property type="entry name" value="ABC_tran"/>
    <property type="match status" value="2"/>
</dbReference>
<dbReference type="InterPro" id="IPR003439">
    <property type="entry name" value="ABC_transporter-like_ATP-bd"/>
</dbReference>
<dbReference type="InterPro" id="IPR027417">
    <property type="entry name" value="P-loop_NTPase"/>
</dbReference>
<feature type="transmembrane region" description="Helical" evidence="16">
    <location>
        <begin position="658"/>
        <end position="680"/>
    </location>
</feature>
<feature type="transmembrane region" description="Helical" evidence="16">
    <location>
        <begin position="242"/>
        <end position="269"/>
    </location>
</feature>
<feature type="region of interest" description="Disordered" evidence="15">
    <location>
        <begin position="602"/>
        <end position="623"/>
    </location>
</feature>
<dbReference type="NCBIfam" id="TIGR00957">
    <property type="entry name" value="MRP_assoc_pro"/>
    <property type="match status" value="1"/>
</dbReference>
<feature type="transmembrane region" description="Helical" evidence="16">
    <location>
        <begin position="810"/>
        <end position="830"/>
    </location>
</feature>
<evidence type="ECO:0000313" key="20">
    <source>
        <dbReference type="EMBL" id="JAT06923.1"/>
    </source>
</evidence>
<keyword evidence="5" id="KW-1003">Cell membrane</keyword>
<evidence type="ECO:0000256" key="8">
    <source>
        <dbReference type="ARBA" id="ARBA00022737"/>
    </source>
</evidence>
<dbReference type="PANTHER" id="PTHR24223:SF443">
    <property type="entry name" value="MULTIDRUG-RESISTANCE LIKE PROTEIN 1, ISOFORM I"/>
    <property type="match status" value="1"/>
</dbReference>
<feature type="transmembrane region" description="Helical" evidence="16">
    <location>
        <begin position="895"/>
        <end position="917"/>
    </location>
</feature>
<comment type="similarity">
    <text evidence="3">Belongs to the ABC transporter superfamily. ABCC family. Conjugate transporter (TC 3.A.1.208) subfamily.</text>
</comment>
<keyword evidence="6" id="KW-0926">Vacuole</keyword>
<dbReference type="PROSITE" id="PS50893">
    <property type="entry name" value="ABC_TRANSPORTER_2"/>
    <property type="match status" value="2"/>
</dbReference>
<dbReference type="SUPFAM" id="SSF90123">
    <property type="entry name" value="ABC transporter transmembrane region"/>
    <property type="match status" value="2"/>
</dbReference>
<evidence type="ECO:0000256" key="16">
    <source>
        <dbReference type="SAM" id="Phobius"/>
    </source>
</evidence>
<evidence type="ECO:0000256" key="4">
    <source>
        <dbReference type="ARBA" id="ARBA00022448"/>
    </source>
</evidence>
<evidence type="ECO:0000256" key="11">
    <source>
        <dbReference type="ARBA" id="ARBA00022989"/>
    </source>
</evidence>
<dbReference type="FunFam" id="1.20.1560.10:FF:000020">
    <property type="entry name" value="ABC metal ion transporter"/>
    <property type="match status" value="1"/>
</dbReference>
<evidence type="ECO:0000259" key="18">
    <source>
        <dbReference type="PROSITE" id="PS50929"/>
    </source>
</evidence>
<dbReference type="EMBL" id="GECU01000784">
    <property type="protein sequence ID" value="JAT06923.1"/>
    <property type="molecule type" value="Transcribed_RNA"/>
</dbReference>
<keyword evidence="7 16" id="KW-0812">Transmembrane</keyword>
<dbReference type="GO" id="GO:0016887">
    <property type="term" value="F:ATP hydrolysis activity"/>
    <property type="evidence" value="ECO:0007669"/>
    <property type="project" value="InterPro"/>
</dbReference>
<feature type="transmembrane region" description="Helical" evidence="16">
    <location>
        <begin position="281"/>
        <end position="307"/>
    </location>
</feature>
<accession>A0A1B6IEP3</accession>
<evidence type="ECO:0000313" key="19">
    <source>
        <dbReference type="EMBL" id="JAS85367.1"/>
    </source>
</evidence>
<protein>
    <recommendedName>
        <fullName evidence="13">ABC-type glutathione-S-conjugate transporter</fullName>
        <ecNumber evidence="13">7.6.2.3</ecNumber>
    </recommendedName>
</protein>
<reference evidence="19" key="1">
    <citation type="submission" date="2015-11" db="EMBL/GenBank/DDBJ databases">
        <title>De novo transcriptome assembly of four potential Pierce s Disease insect vectors from Arizona vineyards.</title>
        <authorList>
            <person name="Tassone E.E."/>
        </authorList>
    </citation>
    <scope>NUCLEOTIDE SEQUENCE</scope>
</reference>
<dbReference type="GO" id="GO:0005524">
    <property type="term" value="F:ATP binding"/>
    <property type="evidence" value="ECO:0007669"/>
    <property type="project" value="UniProtKB-KW"/>
</dbReference>
<sequence length="1227" mass="135876">MKDQRRRSTKPVSILGPIFRTFWKLFLAGGICKISGDLCAFISPQILSLLIQFVAGKEYMWRGFMYAGIMFVASETQTFFYHHNLMTMSVLGLNIRTALISTIYKKALRISNSARKESTVGEVVNLMAVDAQRFIDFSAFCNLLYSSPITIAISMYFLWQILGPSALAGLAVMIVLVPINITIANTVKKLNMRQMKYKDERVKLMNEILSGIKVLKLYAWEPSFEKQILKIRNKEMAVLRKAALLNASTSFVWTCSSFLVSFATFGVYVMSDDSHVLTAEIAFVATSLFNVMKVPVTMFPLAVQVLVQTIVSTKRINKFLNAEELDLTSVSHDESRKEPLIIENGVFSWGTADEDMEVLRNITLKVQPGQLVAVVGAVGSGKSSLISAFLGEMDKISGYINTKGSIAYVPQQAWIQNATVRDNITFSSSYDNKKYKKTVAACALQPDFDMLPGGDMTEIGEKGINLSGGQKQRVSLARAVYSDADTYLLDDPLSAVDSHVGKHIFDNVIGPTGVLSKKTRVLVTHGVTFLPKVDMIVVLKAGEISEVGTFKELLARKGEFADFLVQHITATEESELEPDIEELIEDNPELKIQVQRQLSSSGSVRSRSSVGRRGSVESMGGLSVGRKDSVKARLPVDKLIQIEKTETGSVKLKVYASYLGSFGLFLTLSTIICQILAQVFSVGSNLWLSKWTSDETAVVDGVEDEPIRNYYLEIYAAFGLCQLVATWASSFSLAFGSIYASRGLHISMLYSVLRAPMSFFDTTPTGRIVNRFGKDIDVVDNTLPGNLSSAMNCFILVCGTLVVITYSTPVFAAVIIPISLLYYFVQRFYVTTSRQLKRLESVSRSPIYSHFSETVTGASSIRAYKVERRFMKTSEDRVDINQMCLYPSMVSNRWLGIRLETVGNLLIFFAALFSVLGRDSLDAGIVGLSISYALQITSMLNYAVRMSSEIETNIVSVERIQEYADVPQEAAWRVEPRPQPQWPDKGMVQFEDYRVRYREGLDLVLRGIDFTVNGGEKIGIVGRTGAGKSSLTLCLFRILEAAGGHIYIDGLDISKIGLGDLRSKLTIIPQDPVLFSGTLRMNLDPFEVYSDTEVWGALQLAHLKDFAKSLPAGLSHTISEGGDNLSVGQRQLVCLARALLRKTQVLILDEATAAIDLETDDLIQQTIRKEFQNCTVLTIAHRLNTILDSDRVVVLDKGMIKEFDSPAKLLKSDSSTFYSMAKDAGLV</sequence>
<dbReference type="FunFam" id="3.40.50.300:FF:000074">
    <property type="entry name" value="Multidrug resistance-associated protein 5 isoform 1"/>
    <property type="match status" value="1"/>
</dbReference>
<dbReference type="CDD" id="cd03250">
    <property type="entry name" value="ABCC_MRP_domain1"/>
    <property type="match status" value="1"/>
</dbReference>
<feature type="transmembrane region" description="Helical" evidence="16">
    <location>
        <begin position="714"/>
        <end position="740"/>
    </location>
</feature>
<evidence type="ECO:0000256" key="3">
    <source>
        <dbReference type="ARBA" id="ARBA00009726"/>
    </source>
</evidence>
<dbReference type="FunFam" id="1.20.1560.10:FF:000001">
    <property type="entry name" value="ATP-binding cassette subfamily C member 1"/>
    <property type="match status" value="1"/>
</dbReference>
<dbReference type="AlphaFoldDB" id="A0A1B6IEP3"/>
<evidence type="ECO:0000256" key="12">
    <source>
        <dbReference type="ARBA" id="ARBA00023136"/>
    </source>
</evidence>
<keyword evidence="9" id="KW-0547">Nucleotide-binding</keyword>
<feature type="domain" description="ABC transmembrane type-1" evidence="18">
    <location>
        <begin position="27"/>
        <end position="308"/>
    </location>
</feature>
<dbReference type="InterPro" id="IPR005292">
    <property type="entry name" value="MRP"/>
</dbReference>
<proteinExistence type="inferred from homology"/>
<dbReference type="InterPro" id="IPR011527">
    <property type="entry name" value="ABC1_TM_dom"/>
</dbReference>
<comment type="subcellular location">
    <subcellularLocation>
        <location evidence="2">Cell membrane</location>
        <topology evidence="2">Multi-pass membrane protein</topology>
    </subcellularLocation>
    <subcellularLocation>
        <location evidence="1">Vacuole membrane</location>
        <topology evidence="1">Multi-pass membrane protein</topology>
    </subcellularLocation>
</comment>
<dbReference type="PANTHER" id="PTHR24223">
    <property type="entry name" value="ATP-BINDING CASSETTE SUB-FAMILY C"/>
    <property type="match status" value="1"/>
</dbReference>
<dbReference type="FunFam" id="3.40.50.300:FF:000293">
    <property type="entry name" value="ATP binding cassette subfamily C member 1"/>
    <property type="match status" value="1"/>
</dbReference>
<evidence type="ECO:0000256" key="6">
    <source>
        <dbReference type="ARBA" id="ARBA00022554"/>
    </source>
</evidence>
<dbReference type="CDD" id="cd03244">
    <property type="entry name" value="ABCC_MRP_domain2"/>
    <property type="match status" value="1"/>
</dbReference>
<dbReference type="Pfam" id="PF00664">
    <property type="entry name" value="ABC_membrane"/>
    <property type="match status" value="2"/>
</dbReference>
<evidence type="ECO:0000256" key="13">
    <source>
        <dbReference type="ARBA" id="ARBA00024220"/>
    </source>
</evidence>
<dbReference type="CDD" id="cd18595">
    <property type="entry name" value="ABC_6TM_MRP1_2_3_6_D1_like"/>
    <property type="match status" value="1"/>
</dbReference>
<dbReference type="InterPro" id="IPR050173">
    <property type="entry name" value="ABC_transporter_C-like"/>
</dbReference>
<dbReference type="GO" id="GO:0005886">
    <property type="term" value="C:plasma membrane"/>
    <property type="evidence" value="ECO:0007669"/>
    <property type="project" value="UniProtKB-SubCell"/>
</dbReference>
<dbReference type="EC" id="7.6.2.3" evidence="13"/>
<evidence type="ECO:0000259" key="17">
    <source>
        <dbReference type="PROSITE" id="PS50893"/>
    </source>
</evidence>
<name>A0A1B6IEP3_9HEMI</name>
<dbReference type="InterPro" id="IPR003593">
    <property type="entry name" value="AAA+_ATPase"/>
</dbReference>
<evidence type="ECO:0000256" key="1">
    <source>
        <dbReference type="ARBA" id="ARBA00004128"/>
    </source>
</evidence>
<keyword evidence="4" id="KW-0813">Transport</keyword>
<feature type="transmembrane region" description="Helical" evidence="16">
    <location>
        <begin position="137"/>
        <end position="159"/>
    </location>
</feature>
<dbReference type="CDD" id="cd18603">
    <property type="entry name" value="ABC_6TM_MRP1_2_3_6_D2_like"/>
    <property type="match status" value="1"/>
</dbReference>
<feature type="transmembrane region" description="Helical" evidence="16">
    <location>
        <begin position="783"/>
        <end position="804"/>
    </location>
</feature>
<feature type="domain" description="ABC transporter" evidence="17">
    <location>
        <begin position="340"/>
        <end position="566"/>
    </location>
</feature>
<gene>
    <name evidence="20" type="ORF">g.28127</name>
    <name evidence="19" type="ORF">g.28138</name>
</gene>
<keyword evidence="12 16" id="KW-0472">Membrane</keyword>
<evidence type="ECO:0000256" key="10">
    <source>
        <dbReference type="ARBA" id="ARBA00022840"/>
    </source>
</evidence>
<comment type="catalytic activity">
    <reaction evidence="14">
        <text>leukotriene C4(in) + ATP + H2O = leukotriene C4(out) + ADP + phosphate + H(+)</text>
        <dbReference type="Rhea" id="RHEA:38963"/>
        <dbReference type="ChEBI" id="CHEBI:15377"/>
        <dbReference type="ChEBI" id="CHEBI:15378"/>
        <dbReference type="ChEBI" id="CHEBI:30616"/>
        <dbReference type="ChEBI" id="CHEBI:43474"/>
        <dbReference type="ChEBI" id="CHEBI:57973"/>
        <dbReference type="ChEBI" id="CHEBI:456216"/>
    </reaction>
    <physiologicalReaction direction="left-to-right" evidence="14">
        <dbReference type="Rhea" id="RHEA:38964"/>
    </physiologicalReaction>
</comment>
<evidence type="ECO:0000256" key="7">
    <source>
        <dbReference type="ARBA" id="ARBA00022692"/>
    </source>
</evidence>
<keyword evidence="8" id="KW-0677">Repeat</keyword>
<feature type="domain" description="ABC transmembrane type-1" evidence="18">
    <location>
        <begin position="671"/>
        <end position="952"/>
    </location>
</feature>
<dbReference type="PROSITE" id="PS00211">
    <property type="entry name" value="ABC_TRANSPORTER_1"/>
    <property type="match status" value="2"/>
</dbReference>
<organism evidence="19">
    <name type="scientific">Homalodisca liturata</name>
    <dbReference type="NCBI Taxonomy" id="320908"/>
    <lineage>
        <taxon>Eukaryota</taxon>
        <taxon>Metazoa</taxon>
        <taxon>Ecdysozoa</taxon>
        <taxon>Arthropoda</taxon>
        <taxon>Hexapoda</taxon>
        <taxon>Insecta</taxon>
        <taxon>Pterygota</taxon>
        <taxon>Neoptera</taxon>
        <taxon>Paraneoptera</taxon>
        <taxon>Hemiptera</taxon>
        <taxon>Auchenorrhyncha</taxon>
        <taxon>Membracoidea</taxon>
        <taxon>Cicadellidae</taxon>
        <taxon>Cicadellinae</taxon>
        <taxon>Proconiini</taxon>
        <taxon>Homalodisca</taxon>
    </lineage>
</organism>
<dbReference type="GO" id="GO:0015431">
    <property type="term" value="F:ABC-type glutathione S-conjugate transporter activity"/>
    <property type="evidence" value="ECO:0007669"/>
    <property type="project" value="UniProtKB-EC"/>
</dbReference>
<dbReference type="Gene3D" id="1.20.1560.10">
    <property type="entry name" value="ABC transporter type 1, transmembrane domain"/>
    <property type="match status" value="2"/>
</dbReference>
<dbReference type="Gene3D" id="3.40.50.300">
    <property type="entry name" value="P-loop containing nucleotide triphosphate hydrolases"/>
    <property type="match status" value="2"/>
</dbReference>
<feature type="domain" description="ABC transporter" evidence="17">
    <location>
        <begin position="988"/>
        <end position="1222"/>
    </location>
</feature>
<evidence type="ECO:0000256" key="2">
    <source>
        <dbReference type="ARBA" id="ARBA00004651"/>
    </source>
</evidence>
<evidence type="ECO:0000256" key="14">
    <source>
        <dbReference type="ARBA" id="ARBA00047523"/>
    </source>
</evidence>
<feature type="compositionally biased region" description="Low complexity" evidence="15">
    <location>
        <begin position="602"/>
        <end position="613"/>
    </location>
</feature>
<dbReference type="InterPro" id="IPR036640">
    <property type="entry name" value="ABC1_TM_sf"/>
</dbReference>
<dbReference type="GO" id="GO:0000323">
    <property type="term" value="C:lytic vacuole"/>
    <property type="evidence" value="ECO:0007669"/>
    <property type="project" value="UniProtKB-ARBA"/>
</dbReference>
<dbReference type="EMBL" id="GECU01022339">
    <property type="protein sequence ID" value="JAS85367.1"/>
    <property type="molecule type" value="Transcribed_RNA"/>
</dbReference>
<dbReference type="GO" id="GO:0005774">
    <property type="term" value="C:vacuolar membrane"/>
    <property type="evidence" value="ECO:0007669"/>
    <property type="project" value="UniProtKB-SubCell"/>
</dbReference>
<keyword evidence="11 16" id="KW-1133">Transmembrane helix</keyword>
<evidence type="ECO:0000256" key="15">
    <source>
        <dbReference type="SAM" id="MobiDB-lite"/>
    </source>
</evidence>
<evidence type="ECO:0000256" key="9">
    <source>
        <dbReference type="ARBA" id="ARBA00022741"/>
    </source>
</evidence>
<dbReference type="PROSITE" id="PS50929">
    <property type="entry name" value="ABC_TM1F"/>
    <property type="match status" value="2"/>
</dbReference>
<feature type="transmembrane region" description="Helical" evidence="16">
    <location>
        <begin position="165"/>
        <end position="187"/>
    </location>
</feature>
<evidence type="ECO:0000256" key="5">
    <source>
        <dbReference type="ARBA" id="ARBA00022475"/>
    </source>
</evidence>
<dbReference type="InterPro" id="IPR017871">
    <property type="entry name" value="ABC_transporter-like_CS"/>
</dbReference>
<keyword evidence="10" id="KW-0067">ATP-binding</keyword>